<dbReference type="RefSeq" id="WP_178087810.1">
    <property type="nucleotide sequence ID" value="NZ_CABFUZ020000258.1"/>
</dbReference>
<name>A0A5E6MJG6_9BACT</name>
<proteinExistence type="predicted"/>
<evidence type="ECO:0000313" key="7">
    <source>
        <dbReference type="Proteomes" id="UP000381693"/>
    </source>
</evidence>
<dbReference type="EMBL" id="CABFUZ020000258">
    <property type="protein sequence ID" value="VVM08470.1"/>
    <property type="molecule type" value="Genomic_DNA"/>
</dbReference>
<organism evidence="6 7">
    <name type="scientific">Methylacidimicrobium cyclopophantes</name>
    <dbReference type="NCBI Taxonomy" id="1041766"/>
    <lineage>
        <taxon>Bacteria</taxon>
        <taxon>Pseudomonadati</taxon>
        <taxon>Verrucomicrobiota</taxon>
        <taxon>Methylacidimicrobium</taxon>
    </lineage>
</organism>
<dbReference type="Proteomes" id="UP000381693">
    <property type="component" value="Unassembled WGS sequence"/>
</dbReference>
<dbReference type="InterPro" id="IPR044527">
    <property type="entry name" value="NrtA/CpmA_ABC-bd_dom"/>
</dbReference>
<dbReference type="PANTHER" id="PTHR30024">
    <property type="entry name" value="ALIPHATIC SULFONATES-BINDING PROTEIN-RELATED"/>
    <property type="match status" value="1"/>
</dbReference>
<keyword evidence="3" id="KW-1003">Cell membrane</keyword>
<dbReference type="Pfam" id="PF13379">
    <property type="entry name" value="NMT1_2"/>
    <property type="match status" value="1"/>
</dbReference>
<keyword evidence="2" id="KW-0813">Transport</keyword>
<dbReference type="PANTHER" id="PTHR30024:SF43">
    <property type="entry name" value="BLL4572 PROTEIN"/>
    <property type="match status" value="1"/>
</dbReference>
<evidence type="ECO:0000256" key="2">
    <source>
        <dbReference type="ARBA" id="ARBA00022448"/>
    </source>
</evidence>
<dbReference type="AlphaFoldDB" id="A0A5E6MJG6"/>
<reference evidence="6" key="1">
    <citation type="submission" date="2019-09" db="EMBL/GenBank/DDBJ databases">
        <authorList>
            <person name="Cremers G."/>
        </authorList>
    </citation>
    <scope>NUCLEOTIDE SEQUENCE [LARGE SCALE GENOMIC DNA]</scope>
    <source>
        <strain evidence="6">3B</strain>
    </source>
</reference>
<keyword evidence="5" id="KW-0472">Membrane</keyword>
<evidence type="ECO:0000256" key="1">
    <source>
        <dbReference type="ARBA" id="ARBA00004308"/>
    </source>
</evidence>
<comment type="subcellular location">
    <subcellularLocation>
        <location evidence="1">Endomembrane system</location>
    </subcellularLocation>
</comment>
<keyword evidence="7" id="KW-1185">Reference proteome</keyword>
<protein>
    <submittedName>
        <fullName evidence="6">Nitrate/nitrite transport system substrate-binding protein</fullName>
    </submittedName>
</protein>
<dbReference type="Gene3D" id="3.40.190.10">
    <property type="entry name" value="Periplasmic binding protein-like II"/>
    <property type="match status" value="2"/>
</dbReference>
<evidence type="ECO:0000256" key="4">
    <source>
        <dbReference type="ARBA" id="ARBA00022519"/>
    </source>
</evidence>
<dbReference type="SUPFAM" id="SSF53850">
    <property type="entry name" value="Periplasmic binding protein-like II"/>
    <property type="match status" value="1"/>
</dbReference>
<accession>A0A5E6MJG6</accession>
<sequence>MAKRHRSRARREIRIGFVPLIDCAPFAVAEEMGLFSQRGLCVRLEAEPGWATIRDKVIYRELDAAHAVCGLPYSSLLGIGSVPSPAVASLVLNLQGNVLILSKRLWEEGVRDPRSLRLFAAQCGRKPVLAVVSRFSAHHFLLHSWLRRGGLDPKRDAYVPILPPAQMALHLQQGYLDGYCVGEPWGSSAVAGGFGACAASSADLEPNHPEKVLLIHPSLAREDPETHSLLIASLLEACAWCDQADHRLALVDILASRRWLHLPKEWLLPSLCGPSPGPPSANAGTRFVSFARSGANDPSPEREEWVWRQLLATGVVPVDAARPSGVFWREPYLAAIQELRSSTTPAPTAA</sequence>
<evidence type="ECO:0000256" key="5">
    <source>
        <dbReference type="ARBA" id="ARBA00023136"/>
    </source>
</evidence>
<dbReference type="GO" id="GO:0012505">
    <property type="term" value="C:endomembrane system"/>
    <property type="evidence" value="ECO:0007669"/>
    <property type="project" value="UniProtKB-SubCell"/>
</dbReference>
<keyword evidence="4" id="KW-0997">Cell inner membrane</keyword>
<comment type="caution">
    <text evidence="6">The sequence shown here is derived from an EMBL/GenBank/DDBJ whole genome shotgun (WGS) entry which is preliminary data.</text>
</comment>
<gene>
    <name evidence="6" type="primary">nrtA/nasF/cynA</name>
    <name evidence="6" type="ORF">MAMC_02185</name>
</gene>
<dbReference type="CDD" id="cd13553">
    <property type="entry name" value="PBP2_NrtA_CpmA_like"/>
    <property type="match status" value="1"/>
</dbReference>
<evidence type="ECO:0000256" key="3">
    <source>
        <dbReference type="ARBA" id="ARBA00022475"/>
    </source>
</evidence>
<evidence type="ECO:0000313" key="6">
    <source>
        <dbReference type="EMBL" id="VVM08470.1"/>
    </source>
</evidence>